<proteinExistence type="predicted"/>
<dbReference type="GeneID" id="81385939"/>
<dbReference type="AlphaFoldDB" id="A0A9W9NQW0"/>
<name>A0A9W9NQW0_PENCI</name>
<sequence>MTFQGAGPSKTVAQAAWQAPNDELQPGIVAGAVAPKVASNVYLAAAWHIMTIPEHPAWHMQ</sequence>
<protein>
    <submittedName>
        <fullName evidence="1">Uncharacterized protein</fullName>
    </submittedName>
</protein>
<keyword evidence="2" id="KW-1185">Reference proteome</keyword>
<reference evidence="1" key="1">
    <citation type="submission" date="2022-11" db="EMBL/GenBank/DDBJ databases">
        <authorList>
            <person name="Petersen C."/>
        </authorList>
    </citation>
    <scope>NUCLEOTIDE SEQUENCE</scope>
    <source>
        <strain evidence="1">IBT 23319</strain>
    </source>
</reference>
<comment type="caution">
    <text evidence="1">The sequence shown here is derived from an EMBL/GenBank/DDBJ whole genome shotgun (WGS) entry which is preliminary data.</text>
</comment>
<dbReference type="Proteomes" id="UP001147733">
    <property type="component" value="Unassembled WGS sequence"/>
</dbReference>
<gene>
    <name evidence="1" type="ORF">N7469_007854</name>
</gene>
<dbReference type="EMBL" id="JAPQKT010000007">
    <property type="protein sequence ID" value="KAJ5224351.1"/>
    <property type="molecule type" value="Genomic_DNA"/>
</dbReference>
<evidence type="ECO:0000313" key="2">
    <source>
        <dbReference type="Proteomes" id="UP001147733"/>
    </source>
</evidence>
<evidence type="ECO:0000313" key="1">
    <source>
        <dbReference type="EMBL" id="KAJ5224351.1"/>
    </source>
</evidence>
<reference evidence="1" key="2">
    <citation type="journal article" date="2023" name="IMA Fungus">
        <title>Comparative genomic study of the Penicillium genus elucidates a diverse pangenome and 15 lateral gene transfer events.</title>
        <authorList>
            <person name="Petersen C."/>
            <person name="Sorensen T."/>
            <person name="Nielsen M.R."/>
            <person name="Sondergaard T.E."/>
            <person name="Sorensen J.L."/>
            <person name="Fitzpatrick D.A."/>
            <person name="Frisvad J.C."/>
            <person name="Nielsen K.L."/>
        </authorList>
    </citation>
    <scope>NUCLEOTIDE SEQUENCE</scope>
    <source>
        <strain evidence="1">IBT 23319</strain>
    </source>
</reference>
<organism evidence="1 2">
    <name type="scientific">Penicillium citrinum</name>
    <dbReference type="NCBI Taxonomy" id="5077"/>
    <lineage>
        <taxon>Eukaryota</taxon>
        <taxon>Fungi</taxon>
        <taxon>Dikarya</taxon>
        <taxon>Ascomycota</taxon>
        <taxon>Pezizomycotina</taxon>
        <taxon>Eurotiomycetes</taxon>
        <taxon>Eurotiomycetidae</taxon>
        <taxon>Eurotiales</taxon>
        <taxon>Aspergillaceae</taxon>
        <taxon>Penicillium</taxon>
    </lineage>
</organism>
<accession>A0A9W9NQW0</accession>
<dbReference type="RefSeq" id="XP_056498323.1">
    <property type="nucleotide sequence ID" value="XM_056646772.1"/>
</dbReference>